<evidence type="ECO:0000256" key="1">
    <source>
        <dbReference type="ARBA" id="ARBA00004613"/>
    </source>
</evidence>
<dbReference type="Pfam" id="PF00190">
    <property type="entry name" value="Cupin_1"/>
    <property type="match status" value="1"/>
</dbReference>
<accession>A0A365MNK7</accession>
<dbReference type="Proteomes" id="UP000251714">
    <property type="component" value="Unassembled WGS sequence"/>
</dbReference>
<dbReference type="SMART" id="SM00835">
    <property type="entry name" value="Cupin_1"/>
    <property type="match status" value="1"/>
</dbReference>
<dbReference type="Gene3D" id="2.60.120.10">
    <property type="entry name" value="Jelly Rolls"/>
    <property type="match status" value="1"/>
</dbReference>
<keyword evidence="4" id="KW-0479">Metal-binding</keyword>
<evidence type="ECO:0000313" key="9">
    <source>
        <dbReference type="Proteomes" id="UP000251714"/>
    </source>
</evidence>
<dbReference type="InterPro" id="IPR006045">
    <property type="entry name" value="Cupin_1"/>
</dbReference>
<dbReference type="GO" id="GO:0005576">
    <property type="term" value="C:extracellular region"/>
    <property type="evidence" value="ECO:0007669"/>
    <property type="project" value="UniProtKB-SubCell"/>
</dbReference>
<dbReference type="SUPFAM" id="SSF51182">
    <property type="entry name" value="RmlC-like cupins"/>
    <property type="match status" value="1"/>
</dbReference>
<evidence type="ECO:0000256" key="2">
    <source>
        <dbReference type="ARBA" id="ARBA00007456"/>
    </source>
</evidence>
<comment type="similarity">
    <text evidence="2">Belongs to the germin family.</text>
</comment>
<evidence type="ECO:0000256" key="3">
    <source>
        <dbReference type="ARBA" id="ARBA00022525"/>
    </source>
</evidence>
<evidence type="ECO:0000256" key="4">
    <source>
        <dbReference type="ARBA" id="ARBA00022723"/>
    </source>
</evidence>
<dbReference type="InterPro" id="IPR011051">
    <property type="entry name" value="RmlC_Cupin_sf"/>
</dbReference>
<dbReference type="InterPro" id="IPR014710">
    <property type="entry name" value="RmlC-like_jellyroll"/>
</dbReference>
<reference evidence="8 9" key="1">
    <citation type="submission" date="2017-12" db="EMBL/GenBank/DDBJ databases">
        <title>Genome sequence of the mycotoxigenic crop pathogen Fusarium proliferatum, strain ITEM 2341 from Date Palm.</title>
        <authorList>
            <person name="Almiman B.F."/>
            <person name="Shittu T.A."/>
            <person name="Muthumeenakshi S."/>
            <person name="Baroncelli R."/>
            <person name="Sreenivasaprasada S."/>
        </authorList>
    </citation>
    <scope>NUCLEOTIDE SEQUENCE [LARGE SCALE GENOMIC DNA]</scope>
    <source>
        <strain evidence="8 9">ITEM 2341</strain>
    </source>
</reference>
<comment type="caution">
    <text evidence="8">The sequence shown here is derived from an EMBL/GenBank/DDBJ whole genome shotgun (WGS) entry which is preliminary data.</text>
</comment>
<evidence type="ECO:0000256" key="5">
    <source>
        <dbReference type="ARBA" id="ARBA00023211"/>
    </source>
</evidence>
<evidence type="ECO:0000259" key="7">
    <source>
        <dbReference type="SMART" id="SM00835"/>
    </source>
</evidence>
<dbReference type="PANTHER" id="PTHR31238">
    <property type="entry name" value="GERMIN-LIKE PROTEIN SUBFAMILY 3 MEMBER 3"/>
    <property type="match status" value="1"/>
</dbReference>
<protein>
    <recommendedName>
        <fullName evidence="7">Cupin type-1 domain-containing protein</fullName>
    </recommendedName>
</protein>
<name>A0A365MNK7_GIBIN</name>
<proteinExistence type="inferred from homology"/>
<gene>
    <name evidence="8" type="ORF">FPRO05_06032</name>
</gene>
<keyword evidence="5" id="KW-0464">Manganese</keyword>
<evidence type="ECO:0000313" key="8">
    <source>
        <dbReference type="EMBL" id="RBA10096.1"/>
    </source>
</evidence>
<sequence length="485" mass="53282">MFSNAVIYATTALLGCSSFAAAAPQGKTSEVSLTTKLRLADTFVDRYSLLPEDKDFLFNFNSTPSAIANSQTFPALTGSGLSLASAQIPGCSMIMLHTHPRASELFAVMSGRVYTEAVPESGVLDAEGKPRVIRNEIGAGQATIFYQGTKHYQVNPDCEPASAIAAFPSEDIGFAAVAPGLFSIKNDAVIRLLGEAVDGEDIEKIRASIPMDMGIKVDECLAKCVDPDLDISSNTHSIYMPVALYRRIIIVTAGGVYGYSIQKRVSKVDRSLITRFKTVPEKFQKSRSVSEVVNAKQHIFDSDSRYITLDIPPQHRDVSDEVLLAKFVKGYFGGSVIRPERVALSTLGMTLVNFSKSGPAPRKLWSCTELPEVSLPPVNTILYGVFQVLETEIGAKVAPNRTESHIDFGFGSDSDVFAGVHRFVVVRTKQEMSEEKVQIHYESMACNPMQNKPLRPRILFKFHELYADLLFRDAISEIKQWMGQS</sequence>
<feature type="chain" id="PRO_5016602600" description="Cupin type-1 domain-containing protein" evidence="6">
    <location>
        <begin position="23"/>
        <end position="485"/>
    </location>
</feature>
<dbReference type="AlphaFoldDB" id="A0A365MNK7"/>
<feature type="signal peptide" evidence="6">
    <location>
        <begin position="1"/>
        <end position="22"/>
    </location>
</feature>
<dbReference type="GO" id="GO:0030145">
    <property type="term" value="F:manganese ion binding"/>
    <property type="evidence" value="ECO:0007669"/>
    <property type="project" value="InterPro"/>
</dbReference>
<organism evidence="8 9">
    <name type="scientific">Gibberella intermedia</name>
    <name type="common">Bulb rot disease fungus</name>
    <name type="synonym">Fusarium proliferatum</name>
    <dbReference type="NCBI Taxonomy" id="948311"/>
    <lineage>
        <taxon>Eukaryota</taxon>
        <taxon>Fungi</taxon>
        <taxon>Dikarya</taxon>
        <taxon>Ascomycota</taxon>
        <taxon>Pezizomycotina</taxon>
        <taxon>Sordariomycetes</taxon>
        <taxon>Hypocreomycetidae</taxon>
        <taxon>Hypocreales</taxon>
        <taxon>Nectriaceae</taxon>
        <taxon>Fusarium</taxon>
        <taxon>Fusarium fujikuroi species complex</taxon>
    </lineage>
</organism>
<keyword evidence="6" id="KW-0732">Signal</keyword>
<dbReference type="EMBL" id="PKMI01000072">
    <property type="protein sequence ID" value="RBA10096.1"/>
    <property type="molecule type" value="Genomic_DNA"/>
</dbReference>
<evidence type="ECO:0000256" key="6">
    <source>
        <dbReference type="SAM" id="SignalP"/>
    </source>
</evidence>
<keyword evidence="3" id="KW-0964">Secreted</keyword>
<comment type="subcellular location">
    <subcellularLocation>
        <location evidence="1">Secreted</location>
    </subcellularLocation>
</comment>
<dbReference type="CDD" id="cd02241">
    <property type="entry name" value="cupin_OxOx"/>
    <property type="match status" value="1"/>
</dbReference>
<feature type="domain" description="Cupin type-1" evidence="7">
    <location>
        <begin position="47"/>
        <end position="203"/>
    </location>
</feature>
<dbReference type="InterPro" id="IPR001929">
    <property type="entry name" value="Germin"/>
</dbReference>